<protein>
    <submittedName>
        <fullName evidence="1">Uncharacterized protein</fullName>
    </submittedName>
</protein>
<dbReference type="HOGENOM" id="CLU_2237471_0_0_1"/>
<proteinExistence type="predicted"/>
<dbReference type="EMBL" id="AM920430">
    <property type="protein sequence ID" value="CAP83065.1"/>
    <property type="molecule type" value="Genomic_DNA"/>
</dbReference>
<dbReference type="OMA" id="NWGISAK"/>
<dbReference type="VEuPathDB" id="FungiDB:PCH_Pc15g01790"/>
<keyword evidence="2" id="KW-1185">Reference proteome</keyword>
<name>B6H6B4_PENRW</name>
<reference evidence="1 2" key="1">
    <citation type="journal article" date="2008" name="Nat. Biotechnol.">
        <title>Genome sequencing and analysis of the filamentous fungus Penicillium chrysogenum.</title>
        <authorList>
            <person name="van den Berg M.A."/>
            <person name="Albang R."/>
            <person name="Albermann K."/>
            <person name="Badger J.H."/>
            <person name="Daran J.-M."/>
            <person name="Driessen A.J.M."/>
            <person name="Garcia-Estrada C."/>
            <person name="Fedorova N.D."/>
            <person name="Harris D.M."/>
            <person name="Heijne W.H.M."/>
            <person name="Joardar V.S."/>
            <person name="Kiel J.A.K.W."/>
            <person name="Kovalchuk A."/>
            <person name="Martin J.F."/>
            <person name="Nierman W.C."/>
            <person name="Nijland J.G."/>
            <person name="Pronk J.T."/>
            <person name="Roubos J.A."/>
            <person name="van der Klei I.J."/>
            <person name="van Peij N.N.M.E."/>
            <person name="Veenhuis M."/>
            <person name="von Doehren H."/>
            <person name="Wagner C."/>
            <person name="Wortman J.R."/>
            <person name="Bovenberg R.A.L."/>
        </authorList>
    </citation>
    <scope>NUCLEOTIDE SEQUENCE [LARGE SCALE GENOMIC DNA]</scope>
    <source>
        <strain evidence="2">ATCC 28089 / DSM 1075 / NRRL 1951 / Wisconsin 54-1255</strain>
    </source>
</reference>
<accession>B6H6B4</accession>
<dbReference type="AlphaFoldDB" id="B6H6B4"/>
<gene>
    <name evidence="1" type="ORF">Pc15g01790</name>
    <name evidence="1" type="ORF">PCH_Pc15g01790</name>
</gene>
<sequence length="105" mass="11628">MSLNRGAFSCKGIPVYSFCHALRIEMTPDTKIAHSQNWGISAKAWKLMPTRQVIAGSRDLQRESGIGIRFFQCFGAKPSAVSVPLKGLCLEDDWLQPGIRLEFSG</sequence>
<dbReference type="OrthoDB" id="10425640at2759"/>
<evidence type="ECO:0000313" key="2">
    <source>
        <dbReference type="Proteomes" id="UP000000724"/>
    </source>
</evidence>
<organism evidence="1 2">
    <name type="scientific">Penicillium rubens (strain ATCC 28089 / DSM 1075 / NRRL 1951 / Wisconsin 54-1255)</name>
    <name type="common">Penicillium chrysogenum</name>
    <dbReference type="NCBI Taxonomy" id="500485"/>
    <lineage>
        <taxon>Eukaryota</taxon>
        <taxon>Fungi</taxon>
        <taxon>Dikarya</taxon>
        <taxon>Ascomycota</taxon>
        <taxon>Pezizomycotina</taxon>
        <taxon>Eurotiomycetes</taxon>
        <taxon>Eurotiomycetidae</taxon>
        <taxon>Eurotiales</taxon>
        <taxon>Aspergillaceae</taxon>
        <taxon>Penicillium</taxon>
        <taxon>Penicillium chrysogenum species complex</taxon>
    </lineage>
</organism>
<evidence type="ECO:0000313" key="1">
    <source>
        <dbReference type="EMBL" id="CAP83065.1"/>
    </source>
</evidence>
<dbReference type="Proteomes" id="UP000000724">
    <property type="component" value="Contig Pc00c15"/>
</dbReference>